<dbReference type="AlphaFoldDB" id="A0A1H1PXV3"/>
<evidence type="ECO:0000313" key="4">
    <source>
        <dbReference type="Proteomes" id="UP000199649"/>
    </source>
</evidence>
<feature type="domain" description="GmrSD restriction endonucleases C-terminal" evidence="2">
    <location>
        <begin position="140"/>
        <end position="270"/>
    </location>
</feature>
<dbReference type="STRING" id="684552.SAMN04489719_1675"/>
<evidence type="ECO:0000313" key="3">
    <source>
        <dbReference type="EMBL" id="SDS15954.1"/>
    </source>
</evidence>
<dbReference type="PANTHER" id="PTHR24094:SF15">
    <property type="entry name" value="AMP-DEPENDENT SYNTHETASE_LIGASE DOMAIN-CONTAINING PROTEIN-RELATED"/>
    <property type="match status" value="1"/>
</dbReference>
<accession>A0A1H1PXV3</accession>
<dbReference type="PANTHER" id="PTHR24094">
    <property type="entry name" value="SECRETED PROTEIN"/>
    <property type="match status" value="1"/>
</dbReference>
<organism evidence="3 4">
    <name type="scientific">Agrococcus carbonis</name>
    <dbReference type="NCBI Taxonomy" id="684552"/>
    <lineage>
        <taxon>Bacteria</taxon>
        <taxon>Bacillati</taxon>
        <taxon>Actinomycetota</taxon>
        <taxon>Actinomycetes</taxon>
        <taxon>Micrococcales</taxon>
        <taxon>Microbacteriaceae</taxon>
        <taxon>Agrococcus</taxon>
    </lineage>
</organism>
<evidence type="ECO:0000259" key="2">
    <source>
        <dbReference type="Pfam" id="PF07510"/>
    </source>
</evidence>
<dbReference type="Pfam" id="PF07510">
    <property type="entry name" value="GmrSD_C"/>
    <property type="match status" value="1"/>
</dbReference>
<name>A0A1H1PXV3_9MICO</name>
<keyword evidence="4" id="KW-1185">Reference proteome</keyword>
<feature type="region of interest" description="Disordered" evidence="1">
    <location>
        <begin position="45"/>
        <end position="82"/>
    </location>
</feature>
<reference evidence="4" key="1">
    <citation type="submission" date="2016-10" db="EMBL/GenBank/DDBJ databases">
        <authorList>
            <person name="Varghese N."/>
            <person name="Submissions S."/>
        </authorList>
    </citation>
    <scope>NUCLEOTIDE SEQUENCE [LARGE SCALE GENOMIC DNA]</scope>
    <source>
        <strain evidence="4">DSM 22965</strain>
    </source>
</reference>
<dbReference type="Proteomes" id="UP000199649">
    <property type="component" value="Chromosome I"/>
</dbReference>
<protein>
    <recommendedName>
        <fullName evidence="2">GmrSD restriction endonucleases C-terminal domain-containing protein</fullName>
    </recommendedName>
</protein>
<dbReference type="EMBL" id="LT629734">
    <property type="protein sequence ID" value="SDS15954.1"/>
    <property type="molecule type" value="Genomic_DNA"/>
</dbReference>
<proteinExistence type="predicted"/>
<gene>
    <name evidence="3" type="ORF">SAMN04489719_1675</name>
</gene>
<sequence>MLTRVRPARLLVAACVLLAFALVGGAALFAAVLLDRGAGLTALLADDGKSPQTESPSPSLPPNARGEGSPAIEPDAEDEREPAVDDVLVDEADVLYQRALDATASLGELDGTQMIPPYRRDSFGDGWVDVDRNGCSTRNDVLERDLDAVTWLPDRRCVVATGTLQDPYTGASIPFFHDAVAPEGSRGSQGVQVDHIISLSAAHDGGAWAWTEAERIAFANDPETLLAVDGAANASKGDRGPSAWLPDDPGFWCDYSARYVEVAVEYGLAVERADRLMLQDVLQACV</sequence>
<evidence type="ECO:0000256" key="1">
    <source>
        <dbReference type="SAM" id="MobiDB-lite"/>
    </source>
</evidence>
<dbReference type="InterPro" id="IPR011089">
    <property type="entry name" value="GmrSD_C"/>
</dbReference>